<feature type="signal peptide" evidence="2">
    <location>
        <begin position="1"/>
        <end position="25"/>
    </location>
</feature>
<feature type="domain" description="DUF2207" evidence="3">
    <location>
        <begin position="29"/>
        <end position="198"/>
    </location>
</feature>
<feature type="transmembrane region" description="Helical" evidence="1">
    <location>
        <begin position="383"/>
        <end position="401"/>
    </location>
</feature>
<dbReference type="EMBL" id="LCMV01000033">
    <property type="protein sequence ID" value="KKU43182.1"/>
    <property type="molecule type" value="Genomic_DNA"/>
</dbReference>
<keyword evidence="1" id="KW-0472">Membrane</keyword>
<reference evidence="5 6" key="1">
    <citation type="journal article" date="2015" name="Nature">
        <title>rRNA introns, odd ribosomes, and small enigmatic genomes across a large radiation of phyla.</title>
        <authorList>
            <person name="Brown C.T."/>
            <person name="Hug L.A."/>
            <person name="Thomas B.C."/>
            <person name="Sharon I."/>
            <person name="Castelle C.J."/>
            <person name="Singh A."/>
            <person name="Wilkins M.J."/>
            <person name="Williams K.H."/>
            <person name="Banfield J.F."/>
        </authorList>
    </citation>
    <scope>NUCLEOTIDE SEQUENCE [LARGE SCALE GENOMIC DNA]</scope>
</reference>
<evidence type="ECO:0000313" key="5">
    <source>
        <dbReference type="EMBL" id="KKU43182.1"/>
    </source>
</evidence>
<evidence type="ECO:0000259" key="3">
    <source>
        <dbReference type="Pfam" id="PF09972"/>
    </source>
</evidence>
<dbReference type="Pfam" id="PF20990">
    <property type="entry name" value="DUF2207_C"/>
    <property type="match status" value="1"/>
</dbReference>
<proteinExistence type="predicted"/>
<feature type="transmembrane region" description="Helical" evidence="1">
    <location>
        <begin position="221"/>
        <end position="243"/>
    </location>
</feature>
<dbReference type="InterPro" id="IPR048389">
    <property type="entry name" value="YciQ-like_C"/>
</dbReference>
<feature type="transmembrane region" description="Helical" evidence="1">
    <location>
        <begin position="407"/>
        <end position="423"/>
    </location>
</feature>
<sequence>MNTRRAILALIVTASLLLITPDARAAVGVSSLHINAELQLNGSVSVKEEIVLAGSSVLDWQVFSNLRGLTVSANGEKVPKSQLRFVKKGTSTRLTSKSLASSKWELNYRTTGTLIRHNDRDQFFLKIFQESGVAVSQTRVTFSLPEHAAQTETQALTGNVYAIGGVFGATSKLSSPKTITYNADYAGPKGLMTISASWPKSILQLNRLQEAKLALLNLDSLPWIILGVSLPLAALFVLLFLILRQKRQDRVRLGPVVSQLPSELSPMIVGVLVNKKIYPEEIVALLVDLCYRGYLVIIKNGPDYFFGKRKPPDQHLQLWEKNILEQVLPKLETKISNAEILKSHKQVLFSPMVHDAFNEIYEIITQHQYFVENPHLTRIRYKLIALCFYFASVVGLVWTAVSDITPYLLIPLIGTIILSWLILRLTAKLTSYTATGLQQRSAWLSFSKFLSDPNPIDPTMARNQTFEKYLAYAIALGKTEQWTNRFEQSSSTIVKPDWLVAYQELDAGALGGELVEFVSKTSKLLTTLRGPLVN</sequence>
<organism evidence="5 6">
    <name type="scientific">Berkelbacteria bacterium GW2011_GWA2_46_7</name>
    <dbReference type="NCBI Taxonomy" id="1618335"/>
    <lineage>
        <taxon>Bacteria</taxon>
        <taxon>Candidatus Berkelbacteria</taxon>
    </lineage>
</organism>
<keyword evidence="1" id="KW-1133">Transmembrane helix</keyword>
<evidence type="ECO:0000256" key="2">
    <source>
        <dbReference type="SAM" id="SignalP"/>
    </source>
</evidence>
<evidence type="ECO:0000313" key="6">
    <source>
        <dbReference type="Proteomes" id="UP000034487"/>
    </source>
</evidence>
<keyword evidence="1" id="KW-0812">Transmembrane</keyword>
<feature type="chain" id="PRO_5002539141" description="DUF2207 domain-containing protein" evidence="2">
    <location>
        <begin position="26"/>
        <end position="534"/>
    </location>
</feature>
<evidence type="ECO:0008006" key="7">
    <source>
        <dbReference type="Google" id="ProtNLM"/>
    </source>
</evidence>
<gene>
    <name evidence="5" type="ORF">UX60_C0033G0008</name>
</gene>
<accession>A0A0G1QEF2</accession>
<feature type="domain" description="Predicted membrane protein YciQ-like C-terminal" evidence="4">
    <location>
        <begin position="260"/>
        <end position="486"/>
    </location>
</feature>
<dbReference type="Pfam" id="PF09972">
    <property type="entry name" value="DUF2207"/>
    <property type="match status" value="1"/>
</dbReference>
<evidence type="ECO:0000259" key="4">
    <source>
        <dbReference type="Pfam" id="PF20990"/>
    </source>
</evidence>
<protein>
    <recommendedName>
        <fullName evidence="7">DUF2207 domain-containing protein</fullName>
    </recommendedName>
</protein>
<evidence type="ECO:0000256" key="1">
    <source>
        <dbReference type="SAM" id="Phobius"/>
    </source>
</evidence>
<name>A0A0G1QEF2_9BACT</name>
<dbReference type="AlphaFoldDB" id="A0A0G1QEF2"/>
<dbReference type="InterPro" id="IPR018702">
    <property type="entry name" value="DUF2207"/>
</dbReference>
<comment type="caution">
    <text evidence="5">The sequence shown here is derived from an EMBL/GenBank/DDBJ whole genome shotgun (WGS) entry which is preliminary data.</text>
</comment>
<dbReference type="Proteomes" id="UP000034487">
    <property type="component" value="Unassembled WGS sequence"/>
</dbReference>
<keyword evidence="2" id="KW-0732">Signal</keyword>